<feature type="repeat" description="PPR" evidence="3">
    <location>
        <begin position="72"/>
        <end position="106"/>
    </location>
</feature>
<evidence type="ECO:0000256" key="3">
    <source>
        <dbReference type="PROSITE-ProRule" id="PRU00708"/>
    </source>
</evidence>
<dbReference type="PANTHER" id="PTHR38390">
    <property type="entry name" value="OS01G0103900 PROTEIN"/>
    <property type="match status" value="1"/>
</dbReference>
<dbReference type="Proteomes" id="UP000607653">
    <property type="component" value="Unassembled WGS sequence"/>
</dbReference>
<dbReference type="Pfam" id="PF20431">
    <property type="entry name" value="E_motif"/>
    <property type="match status" value="1"/>
</dbReference>
<organism evidence="5 6">
    <name type="scientific">Nelumbo nucifera</name>
    <name type="common">Sacred lotus</name>
    <dbReference type="NCBI Taxonomy" id="4432"/>
    <lineage>
        <taxon>Eukaryota</taxon>
        <taxon>Viridiplantae</taxon>
        <taxon>Streptophyta</taxon>
        <taxon>Embryophyta</taxon>
        <taxon>Tracheophyta</taxon>
        <taxon>Spermatophyta</taxon>
        <taxon>Magnoliopsida</taxon>
        <taxon>Proteales</taxon>
        <taxon>Nelumbonaceae</taxon>
        <taxon>Nelumbo</taxon>
    </lineage>
</organism>
<feature type="region of interest" description="Disordered" evidence="4">
    <location>
        <begin position="1113"/>
        <end position="1139"/>
    </location>
</feature>
<dbReference type="NCBIfam" id="TIGR00756">
    <property type="entry name" value="PPR"/>
    <property type="match status" value="3"/>
</dbReference>
<dbReference type="SUPFAM" id="SSF48452">
    <property type="entry name" value="TPR-like"/>
    <property type="match status" value="1"/>
</dbReference>
<evidence type="ECO:0000313" key="6">
    <source>
        <dbReference type="Proteomes" id="UP000607653"/>
    </source>
</evidence>
<dbReference type="FunFam" id="1.25.40.10:FF:000690">
    <property type="entry name" value="Pentatricopeptide repeat-containing protein"/>
    <property type="match status" value="1"/>
</dbReference>
<feature type="repeat" description="PPR" evidence="3">
    <location>
        <begin position="340"/>
        <end position="374"/>
    </location>
</feature>
<comment type="similarity">
    <text evidence="1">Belongs to the PPR family. PCMP-H subfamily.</text>
</comment>
<accession>A0A822YXQ2</accession>
<dbReference type="InterPro" id="IPR011990">
    <property type="entry name" value="TPR-like_helical_dom_sf"/>
</dbReference>
<dbReference type="Pfam" id="PF13041">
    <property type="entry name" value="PPR_2"/>
    <property type="match status" value="2"/>
</dbReference>
<evidence type="ECO:0000256" key="4">
    <source>
        <dbReference type="SAM" id="MobiDB-lite"/>
    </source>
</evidence>
<feature type="repeat" description="PPR" evidence="3">
    <location>
        <begin position="175"/>
        <end position="206"/>
    </location>
</feature>
<dbReference type="PANTHER" id="PTHR38390:SF2">
    <property type="entry name" value="OS01G0103900 PROTEIN"/>
    <property type="match status" value="1"/>
</dbReference>
<dbReference type="EMBL" id="DUZY01000004">
    <property type="protein sequence ID" value="DAD34028.1"/>
    <property type="molecule type" value="Genomic_DNA"/>
</dbReference>
<comment type="caution">
    <text evidence="5">The sequence shown here is derived from an EMBL/GenBank/DDBJ whole genome shotgun (WGS) entry which is preliminary data.</text>
</comment>
<feature type="repeat" description="PPR" evidence="3">
    <location>
        <begin position="239"/>
        <end position="273"/>
    </location>
</feature>
<dbReference type="GO" id="GO:0003729">
    <property type="term" value="F:mRNA binding"/>
    <property type="evidence" value="ECO:0007669"/>
    <property type="project" value="UniProtKB-ARBA"/>
</dbReference>
<dbReference type="Pfam" id="PF01535">
    <property type="entry name" value="PPR"/>
    <property type="match status" value="2"/>
</dbReference>
<gene>
    <name evidence="5" type="ORF">HUJ06_004668</name>
</gene>
<proteinExistence type="inferred from homology"/>
<evidence type="ECO:0000256" key="1">
    <source>
        <dbReference type="ARBA" id="ARBA00006643"/>
    </source>
</evidence>
<feature type="compositionally biased region" description="Polar residues" evidence="4">
    <location>
        <begin position="1122"/>
        <end position="1139"/>
    </location>
</feature>
<evidence type="ECO:0008006" key="7">
    <source>
        <dbReference type="Google" id="ProtNLM"/>
    </source>
</evidence>
<evidence type="ECO:0000256" key="2">
    <source>
        <dbReference type="ARBA" id="ARBA00022737"/>
    </source>
</evidence>
<reference evidence="5 6" key="1">
    <citation type="journal article" date="2020" name="Mol. Biol. Evol.">
        <title>Distinct Expression and Methylation Patterns for Genes with Different Fates following a Single Whole-Genome Duplication in Flowering Plants.</title>
        <authorList>
            <person name="Shi T."/>
            <person name="Rahmani R.S."/>
            <person name="Gugger P.F."/>
            <person name="Wang M."/>
            <person name="Li H."/>
            <person name="Zhang Y."/>
            <person name="Li Z."/>
            <person name="Wang Q."/>
            <person name="Van de Peer Y."/>
            <person name="Marchal K."/>
            <person name="Chen J."/>
        </authorList>
    </citation>
    <scope>NUCLEOTIDE SEQUENCE [LARGE SCALE GENOMIC DNA]</scope>
    <source>
        <tissue evidence="5">Leaf</tissue>
    </source>
</reference>
<dbReference type="Gene3D" id="1.25.40.10">
    <property type="entry name" value="Tetratricopeptide repeat domain"/>
    <property type="match status" value="3"/>
</dbReference>
<dbReference type="InterPro" id="IPR002885">
    <property type="entry name" value="PPR_rpt"/>
</dbReference>
<dbReference type="InterPro" id="IPR046848">
    <property type="entry name" value="E_motif"/>
</dbReference>
<name>A0A822YXQ2_NELNU</name>
<protein>
    <recommendedName>
        <fullName evidence="7">Pentatricopeptide repeat-containing protein</fullName>
    </recommendedName>
</protein>
<sequence length="1506" mass="167164">MLSSSSSKVQKLMLLLHQCSDTAALRCAHALVIVNGLAQSFTLVAKLLGLCSSLSESVAYASSIFSEVHRPNVFLWNSLLKAYSKSDNPLQAIFSYRRFCCLGFRPDCYSFPPLFDVCRELSAMIEGLQVHVHVLKTGFGSNLCVQTQLLRFYAQCGGVVSARLVFDEMYQWGRDAVAWTAMIDAYASESGDVTEAFRLFKAMPFERDAVCWNAMIVGFIRWGEIAAARELFVEFSGKNVACWTSMISGYAHIGEYREALNVFSQMRLSDSKPNCITLVSALSSCAHLGAIRIGMSIHEYIEKNGIYLDVYIGTTLIDMYSKCGNIESSMKVFDLMPQKDIYCWNTMIEGLAVHGLGCHALEMFSDMQDEGFEPNEITFVGILMACSHMGLVKEGQFYFDSMINQYGIAPRIEHYGCMVDLLGRAGLIERAEELVNTMPIEPNAVIWGALVSACRVAGNVELGERAAKHLLDLEPQNSSNYILLSNIYAAENRWDDAEKVRKMLRCSGVKKIHGFSSIEVGGVVCEFVQGDRLLSKDIYQLLDDIAMKLKDMGHIPGIKEVFHDIEKEEREYALSGNSEKSAIVFQEANQLRSFNKSLFEVGREYSYSFKTWGGGAGAEAEAAMVLLCFMLDLRSLCPSLLRELKHCLLQLANLYAISPARAGREKHSEVLIDQIGLCYLQKNRISSSDELKIAYCPRGNFSLRDFHHAVNRLPADAFLPEMSDSGATSGDVMLEKLLNGKVLYSWGSKDIVRKVIFISSCLVEIISPITRKTLMDAADNCVSVEFVLLEQELIQNNISENIKEFINSISDLENCSFQTCLPDNWVLCGLVKRWLQELKGDLEDPLQAIFIFKSNIIGPTNRLVCHLFSSVNQIIDGFSSCQACRCHALPLGGAIGNSANEGASCPVTLRELGTSDLIENAVKVGEQTILFLPSFESCPKFHQVSSPIVFNVIERTNLSALSEGVIIGISYIVTPSAYHDMEATSDECDKSELNTQFFQGLRQALCSLDQGLVCSSNCNIETMKEGTLNCFYLLQPSDKGPMLLRRLAGAEEIMPVPDAAGSKNSAVPKEMEKSIQASLLEVKLRDYNPLLHVRGFHTKLDLLIKESLQFGSLPPKEKETSSESNSPNTKDSETMVSTSSMKGTLEIEDRHTSLLTQDTKKNKTKMAACITEECIQLIVNGVPQMCSPTRISKLKMEKSVPSSPDGNKTLNDRHWATNNKCKTIACIAEEWAQPIDDEVLQTCSPTSLSKSRMEKSVLVPVDSNKTLDANQVDTKENKSKNTSCVTEEWEQLIVNKAPQAYSHTRICKPEKETSVLLPSDGISTLDDNYQGTKEATSVKTDCVTGERKQLMTCSPTRLSKLMIEKSVVLLPDGDETWDDKSEDTKEDECKSTACITEEWEQLVVEEVPKQCSTIRFSKPKMEKSVLSPSDGNKTLDDKTSRILERLECPQGLKKRSAWAVITSDVSTSGHVLLKKPVVPFGPNHATGPGSASTRPLKPIFQRLKRK</sequence>
<dbReference type="PROSITE" id="PS51375">
    <property type="entry name" value="PPR"/>
    <property type="match status" value="4"/>
</dbReference>
<keyword evidence="6" id="KW-1185">Reference proteome</keyword>
<keyword evidence="2" id="KW-0677">Repeat</keyword>
<evidence type="ECO:0000313" key="5">
    <source>
        <dbReference type="EMBL" id="DAD34028.1"/>
    </source>
</evidence>